<dbReference type="Pfam" id="PF00638">
    <property type="entry name" value="Ran_BP1"/>
    <property type="match status" value="1"/>
</dbReference>
<keyword evidence="5" id="KW-1185">Reference proteome</keyword>
<dbReference type="SUPFAM" id="SSF50729">
    <property type="entry name" value="PH domain-like"/>
    <property type="match status" value="1"/>
</dbReference>
<dbReference type="InterPro" id="IPR000156">
    <property type="entry name" value="Ran_bind_dom"/>
</dbReference>
<dbReference type="EMBL" id="KN881647">
    <property type="protein sequence ID" value="KIY51887.1"/>
    <property type="molecule type" value="Genomic_DNA"/>
</dbReference>
<keyword evidence="2" id="KW-1133">Transmembrane helix</keyword>
<keyword evidence="2" id="KW-0472">Membrane</keyword>
<organism evidence="4 5">
    <name type="scientific">Fistulina hepatica ATCC 64428</name>
    <dbReference type="NCBI Taxonomy" id="1128425"/>
    <lineage>
        <taxon>Eukaryota</taxon>
        <taxon>Fungi</taxon>
        <taxon>Dikarya</taxon>
        <taxon>Basidiomycota</taxon>
        <taxon>Agaricomycotina</taxon>
        <taxon>Agaricomycetes</taxon>
        <taxon>Agaricomycetidae</taxon>
        <taxon>Agaricales</taxon>
        <taxon>Fistulinaceae</taxon>
        <taxon>Fistulina</taxon>
    </lineage>
</organism>
<dbReference type="InterPro" id="IPR045255">
    <property type="entry name" value="RanBP1-like"/>
</dbReference>
<evidence type="ECO:0000256" key="1">
    <source>
        <dbReference type="SAM" id="MobiDB-lite"/>
    </source>
</evidence>
<evidence type="ECO:0000313" key="5">
    <source>
        <dbReference type="Proteomes" id="UP000054144"/>
    </source>
</evidence>
<keyword evidence="2" id="KW-0812">Transmembrane</keyword>
<dbReference type="Proteomes" id="UP000054144">
    <property type="component" value="Unassembled WGS sequence"/>
</dbReference>
<feature type="compositionally biased region" description="Low complexity" evidence="1">
    <location>
        <begin position="180"/>
        <end position="190"/>
    </location>
</feature>
<feature type="domain" description="RanBD1" evidence="3">
    <location>
        <begin position="321"/>
        <end position="385"/>
    </location>
</feature>
<proteinExistence type="predicted"/>
<dbReference type="OrthoDB" id="2357150at2759"/>
<evidence type="ECO:0000256" key="2">
    <source>
        <dbReference type="SAM" id="Phobius"/>
    </source>
</evidence>
<evidence type="ECO:0000313" key="4">
    <source>
        <dbReference type="EMBL" id="KIY51887.1"/>
    </source>
</evidence>
<name>A0A0D7AJY4_9AGAR</name>
<feature type="transmembrane region" description="Helical" evidence="2">
    <location>
        <begin position="7"/>
        <end position="25"/>
    </location>
</feature>
<dbReference type="PANTHER" id="PTHR23138">
    <property type="entry name" value="RAN BINDING PROTEIN"/>
    <property type="match status" value="1"/>
</dbReference>
<gene>
    <name evidence="4" type="ORF">FISHEDRAFT_56356</name>
</gene>
<reference evidence="4 5" key="1">
    <citation type="journal article" date="2015" name="Fungal Genet. Biol.">
        <title>Evolution of novel wood decay mechanisms in Agaricales revealed by the genome sequences of Fistulina hepatica and Cylindrobasidium torrendii.</title>
        <authorList>
            <person name="Floudas D."/>
            <person name="Held B.W."/>
            <person name="Riley R."/>
            <person name="Nagy L.G."/>
            <person name="Koehler G."/>
            <person name="Ransdell A.S."/>
            <person name="Younus H."/>
            <person name="Chow J."/>
            <person name="Chiniquy J."/>
            <person name="Lipzen A."/>
            <person name="Tritt A."/>
            <person name="Sun H."/>
            <person name="Haridas S."/>
            <person name="LaButti K."/>
            <person name="Ohm R.A."/>
            <person name="Kues U."/>
            <person name="Blanchette R.A."/>
            <person name="Grigoriev I.V."/>
            <person name="Minto R.E."/>
            <person name="Hibbett D.S."/>
        </authorList>
    </citation>
    <scope>NUCLEOTIDE SEQUENCE [LARGE SCALE GENOMIC DNA]</scope>
    <source>
        <strain evidence="4 5">ATCC 64428</strain>
    </source>
</reference>
<feature type="region of interest" description="Disordered" evidence="1">
    <location>
        <begin position="80"/>
        <end position="116"/>
    </location>
</feature>
<protein>
    <recommendedName>
        <fullName evidence="3">RanBD1 domain-containing protein</fullName>
    </recommendedName>
</protein>
<evidence type="ECO:0000259" key="3">
    <source>
        <dbReference type="PROSITE" id="PS50196"/>
    </source>
</evidence>
<sequence length="478" mass="51332">MLPSVDFNFVFAGIATFAATAGYMITRNFTTDIFQLSPDVHAGCDSSVPLPEILDPTVIPPSRDHEEGTSSTTFLCEAPLGGLSSERTNDSLGSGNRRNLKRKVADSPEPDAEGPSQYCAEKQACFSLLDYSSMPMTEIVCRPTMSARLPMSLMAKASPCVPIQKIVGSKHVLALPSPSVSPQLVQSCSPEPCRRSGSRKRSATPPSSNDVVSVTPEDKKIEESKKVEAAESFADQLAASRQRDSLTLYSGGFSAFTNSKACFSTSGSTSDQPRLASWVSSGDAGKATDIFQAPSALDTPRHALLGQESVEHEKPKVFCATGEEDEDVVAEIKRLKLFVKRGTASFSSGILGSIRLLVHRETGVQRLLFRREALYQVAMNVRLSPLVHTVYDKEEAALRVIVTEPSEHAPQDGCPASTGKSCPATTFHDFIEKVVGASSSIQRASSEPAPEPEKSLHNVQSTARAETEHSPNDVSIAP</sequence>
<feature type="region of interest" description="Disordered" evidence="1">
    <location>
        <begin position="180"/>
        <end position="223"/>
    </location>
</feature>
<dbReference type="InterPro" id="IPR011993">
    <property type="entry name" value="PH-like_dom_sf"/>
</dbReference>
<dbReference type="PROSITE" id="PS50196">
    <property type="entry name" value="RANBD1"/>
    <property type="match status" value="1"/>
</dbReference>
<dbReference type="Gene3D" id="2.30.29.30">
    <property type="entry name" value="Pleckstrin-homology domain (PH domain)/Phosphotyrosine-binding domain (PTB)"/>
    <property type="match status" value="1"/>
</dbReference>
<feature type="region of interest" description="Disordered" evidence="1">
    <location>
        <begin position="439"/>
        <end position="478"/>
    </location>
</feature>
<dbReference type="AlphaFoldDB" id="A0A0D7AJY4"/>
<accession>A0A0D7AJY4</accession>